<sequence>MQVIQDLFLIQIQWTAFEMKGNVRQAAGVIGQGALAFTGEFNRTF</sequence>
<accession>A0ABW5XC80</accession>
<keyword evidence="2" id="KW-1185">Reference proteome</keyword>
<organism evidence="1 2">
    <name type="scientific">Christiangramia antarctica</name>
    <dbReference type="NCBI Taxonomy" id="2058158"/>
    <lineage>
        <taxon>Bacteria</taxon>
        <taxon>Pseudomonadati</taxon>
        <taxon>Bacteroidota</taxon>
        <taxon>Flavobacteriia</taxon>
        <taxon>Flavobacteriales</taxon>
        <taxon>Flavobacteriaceae</taxon>
        <taxon>Christiangramia</taxon>
    </lineage>
</organism>
<dbReference type="RefSeq" id="WP_251743194.1">
    <property type="nucleotide sequence ID" value="NZ_JBHUOJ010000043.1"/>
</dbReference>
<protein>
    <submittedName>
        <fullName evidence="1">Uncharacterized protein</fullName>
    </submittedName>
</protein>
<name>A0ABW5XC80_9FLAO</name>
<evidence type="ECO:0000313" key="1">
    <source>
        <dbReference type="EMBL" id="MFD2835559.1"/>
    </source>
</evidence>
<evidence type="ECO:0000313" key="2">
    <source>
        <dbReference type="Proteomes" id="UP001597438"/>
    </source>
</evidence>
<gene>
    <name evidence="1" type="ORF">ACFSYS_19860</name>
</gene>
<reference evidence="2" key="1">
    <citation type="journal article" date="2019" name="Int. J. Syst. Evol. Microbiol.">
        <title>The Global Catalogue of Microorganisms (GCM) 10K type strain sequencing project: providing services to taxonomists for standard genome sequencing and annotation.</title>
        <authorList>
            <consortium name="The Broad Institute Genomics Platform"/>
            <consortium name="The Broad Institute Genome Sequencing Center for Infectious Disease"/>
            <person name="Wu L."/>
            <person name="Ma J."/>
        </authorList>
    </citation>
    <scope>NUCLEOTIDE SEQUENCE [LARGE SCALE GENOMIC DNA]</scope>
    <source>
        <strain evidence="2">KCTC 52925</strain>
    </source>
</reference>
<proteinExistence type="predicted"/>
<dbReference type="Proteomes" id="UP001597438">
    <property type="component" value="Unassembled WGS sequence"/>
</dbReference>
<comment type="caution">
    <text evidence="1">The sequence shown here is derived from an EMBL/GenBank/DDBJ whole genome shotgun (WGS) entry which is preliminary data.</text>
</comment>
<dbReference type="EMBL" id="JBHUOJ010000043">
    <property type="protein sequence ID" value="MFD2835559.1"/>
    <property type="molecule type" value="Genomic_DNA"/>
</dbReference>